<dbReference type="InterPro" id="IPR043502">
    <property type="entry name" value="DNA/RNA_pol_sf"/>
</dbReference>
<dbReference type="CDD" id="cd03487">
    <property type="entry name" value="RT_Bac_retron_II"/>
    <property type="match status" value="1"/>
</dbReference>
<dbReference type="PANTHER" id="PTHR34047:SF7">
    <property type="entry name" value="RNA-DIRECTED DNA POLYMERASE"/>
    <property type="match status" value="1"/>
</dbReference>
<dbReference type="EC" id="2.7.7.49" evidence="1"/>
<comment type="catalytic activity">
    <reaction evidence="9">
        <text>DNA(n) + a 2'-deoxyribonucleoside 5'-triphosphate = DNA(n+1) + diphosphate</text>
        <dbReference type="Rhea" id="RHEA:22508"/>
        <dbReference type="Rhea" id="RHEA-COMP:17339"/>
        <dbReference type="Rhea" id="RHEA-COMP:17340"/>
        <dbReference type="ChEBI" id="CHEBI:33019"/>
        <dbReference type="ChEBI" id="CHEBI:61560"/>
        <dbReference type="ChEBI" id="CHEBI:173112"/>
        <dbReference type="EC" id="2.7.7.49"/>
    </reaction>
</comment>
<dbReference type="GO" id="GO:0046872">
    <property type="term" value="F:metal ion binding"/>
    <property type="evidence" value="ECO:0007669"/>
    <property type="project" value="UniProtKB-KW"/>
</dbReference>
<name>A0A3M5RGX0_9PSED</name>
<dbReference type="GO" id="GO:0051607">
    <property type="term" value="P:defense response to virus"/>
    <property type="evidence" value="ECO:0007669"/>
    <property type="project" value="UniProtKB-KW"/>
</dbReference>
<evidence type="ECO:0000256" key="8">
    <source>
        <dbReference type="ARBA" id="ARBA00034120"/>
    </source>
</evidence>
<dbReference type="Proteomes" id="UP000274212">
    <property type="component" value="Unassembled WGS sequence"/>
</dbReference>
<comment type="similarity">
    <text evidence="8">Belongs to the bacterial reverse transcriptase family.</text>
</comment>
<dbReference type="GO" id="GO:0003964">
    <property type="term" value="F:RNA-directed DNA polymerase activity"/>
    <property type="evidence" value="ECO:0007669"/>
    <property type="project" value="UniProtKB-KW"/>
</dbReference>
<keyword evidence="6" id="KW-0695">RNA-directed DNA polymerase</keyword>
<dbReference type="AlphaFoldDB" id="A0A3M5RGX0"/>
<dbReference type="PRINTS" id="PR00866">
    <property type="entry name" value="RNADNAPOLMS"/>
</dbReference>
<evidence type="ECO:0000256" key="6">
    <source>
        <dbReference type="ARBA" id="ARBA00022918"/>
    </source>
</evidence>
<keyword evidence="5" id="KW-0460">Magnesium</keyword>
<keyword evidence="2" id="KW-0808">Transferase</keyword>
<evidence type="ECO:0000313" key="11">
    <source>
        <dbReference type="EMBL" id="RMU08291.1"/>
    </source>
</evidence>
<accession>A0A3M5RGX0</accession>
<comment type="caution">
    <text evidence="11">The sequence shown here is derived from an EMBL/GenBank/DDBJ whole genome shotgun (WGS) entry which is preliminary data.</text>
</comment>
<dbReference type="PROSITE" id="PS50878">
    <property type="entry name" value="RT_POL"/>
    <property type="match status" value="1"/>
</dbReference>
<keyword evidence="7" id="KW-0051">Antiviral defense</keyword>
<proteinExistence type="inferred from homology"/>
<sequence>MSVWRAQPYVNSGQRAGAEPAVLAHAVRYGQSIVRHNALLIPIFTLKHLAVLSATPYVVLREIVGRNATSTKDQPYRIFWIRKRIAKTGEAQRLRTICVPTPILLRVQRYIHERILVHLPVHPASIAYNPGRVMVEDVAIHCGCRWLIKVDIKNFFEAIPEQMVYRVFRQAGYPALISFEMARLCTRVPMPFAREGPFNFALNRPGRYSITSYSKQLQGSLPQGSPSSPLLANLCSRLLDESIEELALRHGLIYTRYADDIALSSGDKSFGRGRARHIIRKVYAIMRDCGFAPNLAKTVVVPPGGRKVLLGLYVDTDRPRLSREFRYKLEQHLHFCLRPDVGAVAHSKRRGFDAVLGFRNHVRGLIAFAIQVDPDYGAKRLSEFNEVVWPL</sequence>
<dbReference type="RefSeq" id="WP_122285572.1">
    <property type="nucleotide sequence ID" value="NZ_RBRV01000017.1"/>
</dbReference>
<dbReference type="PANTHER" id="PTHR34047">
    <property type="entry name" value="NUCLEAR INTRON MATURASE 1, MITOCHONDRIAL-RELATED"/>
    <property type="match status" value="1"/>
</dbReference>
<evidence type="ECO:0000256" key="9">
    <source>
        <dbReference type="ARBA" id="ARBA00048173"/>
    </source>
</evidence>
<dbReference type="InterPro" id="IPR051083">
    <property type="entry name" value="GrpII_Intron_Splice-Mob/Def"/>
</dbReference>
<dbReference type="InterPro" id="IPR000477">
    <property type="entry name" value="RT_dom"/>
</dbReference>
<evidence type="ECO:0000256" key="2">
    <source>
        <dbReference type="ARBA" id="ARBA00022679"/>
    </source>
</evidence>
<keyword evidence="3" id="KW-0548">Nucleotidyltransferase</keyword>
<dbReference type="InterPro" id="IPR000123">
    <property type="entry name" value="Reverse_transcriptase_msDNA"/>
</dbReference>
<dbReference type="SUPFAM" id="SSF56672">
    <property type="entry name" value="DNA/RNA polymerases"/>
    <property type="match status" value="1"/>
</dbReference>
<dbReference type="EMBL" id="RBTT01000186">
    <property type="protein sequence ID" value="RMU08291.1"/>
    <property type="molecule type" value="Genomic_DNA"/>
</dbReference>
<evidence type="ECO:0000313" key="12">
    <source>
        <dbReference type="Proteomes" id="UP000274212"/>
    </source>
</evidence>
<keyword evidence="4" id="KW-0479">Metal-binding</keyword>
<dbReference type="GO" id="GO:0003723">
    <property type="term" value="F:RNA binding"/>
    <property type="evidence" value="ECO:0007669"/>
    <property type="project" value="InterPro"/>
</dbReference>
<feature type="domain" description="Reverse transcriptase" evidence="10">
    <location>
        <begin position="62"/>
        <end position="314"/>
    </location>
</feature>
<evidence type="ECO:0000256" key="3">
    <source>
        <dbReference type="ARBA" id="ARBA00022695"/>
    </source>
</evidence>
<evidence type="ECO:0000256" key="7">
    <source>
        <dbReference type="ARBA" id="ARBA00023118"/>
    </source>
</evidence>
<evidence type="ECO:0000256" key="5">
    <source>
        <dbReference type="ARBA" id="ARBA00022842"/>
    </source>
</evidence>
<gene>
    <name evidence="11" type="ORF">ALP36_02005</name>
</gene>
<reference evidence="11 12" key="1">
    <citation type="submission" date="2018-08" db="EMBL/GenBank/DDBJ databases">
        <title>Recombination of ecologically and evolutionarily significant loci maintains genetic cohesion in the Pseudomonas syringae species complex.</title>
        <authorList>
            <person name="Dillon M."/>
            <person name="Thakur S."/>
            <person name="Almeida R.N.D."/>
            <person name="Weir B.S."/>
            <person name="Guttman D.S."/>
        </authorList>
    </citation>
    <scope>NUCLEOTIDE SEQUENCE [LARGE SCALE GENOMIC DNA]</scope>
    <source>
        <strain evidence="11 12">ICMP 9829</strain>
    </source>
</reference>
<organism evidence="11 12">
    <name type="scientific">Pseudomonas syringae pv. coriandricola</name>
    <dbReference type="NCBI Taxonomy" id="264453"/>
    <lineage>
        <taxon>Bacteria</taxon>
        <taxon>Pseudomonadati</taxon>
        <taxon>Pseudomonadota</taxon>
        <taxon>Gammaproteobacteria</taxon>
        <taxon>Pseudomonadales</taxon>
        <taxon>Pseudomonadaceae</taxon>
        <taxon>Pseudomonas</taxon>
    </lineage>
</organism>
<evidence type="ECO:0000256" key="4">
    <source>
        <dbReference type="ARBA" id="ARBA00022723"/>
    </source>
</evidence>
<evidence type="ECO:0000256" key="1">
    <source>
        <dbReference type="ARBA" id="ARBA00012493"/>
    </source>
</evidence>
<dbReference type="Pfam" id="PF00078">
    <property type="entry name" value="RVT_1"/>
    <property type="match status" value="1"/>
</dbReference>
<evidence type="ECO:0000259" key="10">
    <source>
        <dbReference type="PROSITE" id="PS50878"/>
    </source>
</evidence>
<protein>
    <recommendedName>
        <fullName evidence="1">RNA-directed DNA polymerase</fullName>
        <ecNumber evidence="1">2.7.7.49</ecNumber>
    </recommendedName>
</protein>